<dbReference type="Gene3D" id="2.130.10.10">
    <property type="entry name" value="YVTN repeat-like/Quinoprotein amine dehydrogenase"/>
    <property type="match status" value="1"/>
</dbReference>
<keyword evidence="4" id="KW-1185">Reference proteome</keyword>
<dbReference type="InterPro" id="IPR002372">
    <property type="entry name" value="PQQ_rpt_dom"/>
</dbReference>
<evidence type="ECO:0000313" key="3">
    <source>
        <dbReference type="EMBL" id="TYL38660.1"/>
    </source>
</evidence>
<dbReference type="SUPFAM" id="SSF50998">
    <property type="entry name" value="Quinoprotein alcohol dehydrogenase-like"/>
    <property type="match status" value="2"/>
</dbReference>
<dbReference type="EMBL" id="PHNJ01000004">
    <property type="protein sequence ID" value="TYL38660.1"/>
    <property type="molecule type" value="Genomic_DNA"/>
</dbReference>
<feature type="compositionally biased region" description="Acidic residues" evidence="1">
    <location>
        <begin position="620"/>
        <end position="672"/>
    </location>
</feature>
<dbReference type="Pfam" id="PF13360">
    <property type="entry name" value="PQQ_2"/>
    <property type="match status" value="1"/>
</dbReference>
<feature type="region of interest" description="Disordered" evidence="1">
    <location>
        <begin position="111"/>
        <end position="136"/>
    </location>
</feature>
<evidence type="ECO:0000313" key="4">
    <source>
        <dbReference type="Proteomes" id="UP000766904"/>
    </source>
</evidence>
<dbReference type="InterPro" id="IPR018391">
    <property type="entry name" value="PQQ_b-propeller_rpt"/>
</dbReference>
<proteinExistence type="predicted"/>
<evidence type="ECO:0000259" key="2">
    <source>
        <dbReference type="Pfam" id="PF13360"/>
    </source>
</evidence>
<dbReference type="InterPro" id="IPR011047">
    <property type="entry name" value="Quinoprotein_ADH-like_sf"/>
</dbReference>
<reference evidence="3" key="1">
    <citation type="submission" date="2017-11" db="EMBL/GenBank/DDBJ databases">
        <authorList>
            <person name="Kajale S.C."/>
            <person name="Sharma A."/>
        </authorList>
    </citation>
    <scope>NUCLEOTIDE SEQUENCE</scope>
    <source>
        <strain evidence="3">LS1_42</strain>
    </source>
</reference>
<dbReference type="InterPro" id="IPR015943">
    <property type="entry name" value="WD40/YVTN_repeat-like_dom_sf"/>
</dbReference>
<feature type="compositionally biased region" description="Acidic residues" evidence="1">
    <location>
        <begin position="484"/>
        <end position="611"/>
    </location>
</feature>
<dbReference type="PANTHER" id="PTHR34512:SF30">
    <property type="entry name" value="OUTER MEMBRANE PROTEIN ASSEMBLY FACTOR BAMB"/>
    <property type="match status" value="1"/>
</dbReference>
<name>A0A8J8Q1Z7_9EURY</name>
<dbReference type="SMART" id="SM00564">
    <property type="entry name" value="PQQ"/>
    <property type="match status" value="4"/>
</dbReference>
<accession>A0A8J8Q1Z7</accession>
<feature type="domain" description="Pyrrolo-quinoline quinone repeat" evidence="2">
    <location>
        <begin position="166"/>
        <end position="359"/>
    </location>
</feature>
<feature type="compositionally biased region" description="Polar residues" evidence="1">
    <location>
        <begin position="122"/>
        <end position="136"/>
    </location>
</feature>
<dbReference type="Gene3D" id="2.40.128.630">
    <property type="match status" value="1"/>
</dbReference>
<organism evidence="3 4">
    <name type="scientific">Natronococcus pandeyae</name>
    <dbReference type="NCBI Taxonomy" id="2055836"/>
    <lineage>
        <taxon>Archaea</taxon>
        <taxon>Methanobacteriati</taxon>
        <taxon>Methanobacteriota</taxon>
        <taxon>Stenosarchaea group</taxon>
        <taxon>Halobacteria</taxon>
        <taxon>Halobacteriales</taxon>
        <taxon>Natrialbaceae</taxon>
        <taxon>Natronococcus</taxon>
    </lineage>
</organism>
<sequence>MGTSASSVSVDERPVRRSIGSNGVGVRFRRRPETVAMEPSRISAVRVSSHALLVTVSHRSTVPNSQIAMTEKKVVRCMSDWSRRSLMTTGATLATGSLLASIGAATEGDRPLLEEPAGWSSYDGNARNTRSRPSMSSIEAPETIAWQYDENGSPVIVDGTVYLQTNGEVHALDADDGSQLWTSSDVGASETPAVAKDAVYTAGSKLTALSTETGGVQWSVELDVEESVTSPTVAFETVYVIVDGTLRAFDAADGTPRWERDTMDVAYSPPGDDSSSDYSYGFSTDDGAIAASNATVWALLDERRNGGIPGTDALAAIDPLTGEAQWTEHLELGTVADGLTAIEGTLFIENGVGEEVVVFDTESRERKRTISDAFVTAATEDAVVTRGRNGLEVTMSGSSWSEETVDGFGAPVIVGDTIVVGYTADTQKPDMIRGLDLEDGTERWRLEFDERQWMSGFGVEVIVGDDIICIDRAEGLTALRSADEGDANDEEEAEEDEDEADDNETGDEDGDETENDGDETENDGEEGDDETGEEETDDGDETENDDGGESENDNEESENDGDESETDDGAGETDDTAEETSDEPDDESYESGEETDGDEADEGEAADEDGDSGSSGGDEHQDDESGNGGTDDDGTSGEDDSETGGEDDSEIQDDDEIEEDDEEPETADEADNDGAAADDGTDDPDEMPGFTTGAGIAGGAIGLEWLRRRAQDIG</sequence>
<dbReference type="AlphaFoldDB" id="A0A8J8Q1Z7"/>
<gene>
    <name evidence="3" type="ORF">CV102_09080</name>
</gene>
<dbReference type="Proteomes" id="UP000766904">
    <property type="component" value="Unassembled WGS sequence"/>
</dbReference>
<dbReference type="PANTHER" id="PTHR34512">
    <property type="entry name" value="CELL SURFACE PROTEIN"/>
    <property type="match status" value="1"/>
</dbReference>
<evidence type="ECO:0000256" key="1">
    <source>
        <dbReference type="SAM" id="MobiDB-lite"/>
    </source>
</evidence>
<dbReference type="Gene3D" id="2.40.10.480">
    <property type="match status" value="1"/>
</dbReference>
<comment type="caution">
    <text evidence="3">The sequence shown here is derived from an EMBL/GenBank/DDBJ whole genome shotgun (WGS) entry which is preliminary data.</text>
</comment>
<feature type="region of interest" description="Disordered" evidence="1">
    <location>
        <begin position="480"/>
        <end position="700"/>
    </location>
</feature>
<protein>
    <recommendedName>
        <fullName evidence="2">Pyrrolo-quinoline quinone repeat domain-containing protein</fullName>
    </recommendedName>
</protein>